<sequence>MSQRTMESITGLIFVSIRVGSVSFEDIEQEEIMKIKVYSRLVHALKPTSTKHLSSGPTNTRTWHSQLNSIESKLLKMILSPQLKLGSYQTELSIHAPSFIAAYVFANCNTWYLNPIKSGNLWTIKSVSL</sequence>
<dbReference type="PANTHER" id="PTHR34863">
    <property type="entry name" value="EXPRESSED PROTEIN"/>
    <property type="match status" value="1"/>
</dbReference>
<protein>
    <submittedName>
        <fullName evidence="1">Uncharacterized protein</fullName>
    </submittedName>
</protein>
<name>A0A0L6UD96_9BASI</name>
<dbReference type="Proteomes" id="UP000037035">
    <property type="component" value="Unassembled WGS sequence"/>
</dbReference>
<dbReference type="AlphaFoldDB" id="A0A0L6UD96"/>
<dbReference type="EMBL" id="LAVV01012603">
    <property type="protein sequence ID" value="KNZ46534.1"/>
    <property type="molecule type" value="Genomic_DNA"/>
</dbReference>
<keyword evidence="2" id="KW-1185">Reference proteome</keyword>
<organism evidence="1 2">
    <name type="scientific">Puccinia sorghi</name>
    <dbReference type="NCBI Taxonomy" id="27349"/>
    <lineage>
        <taxon>Eukaryota</taxon>
        <taxon>Fungi</taxon>
        <taxon>Dikarya</taxon>
        <taxon>Basidiomycota</taxon>
        <taxon>Pucciniomycotina</taxon>
        <taxon>Pucciniomycetes</taxon>
        <taxon>Pucciniales</taxon>
        <taxon>Pucciniaceae</taxon>
        <taxon>Puccinia</taxon>
    </lineage>
</organism>
<accession>A0A0L6UD96</accession>
<evidence type="ECO:0000313" key="2">
    <source>
        <dbReference type="Proteomes" id="UP000037035"/>
    </source>
</evidence>
<dbReference type="OrthoDB" id="3365410at2759"/>
<reference evidence="1 2" key="1">
    <citation type="submission" date="2015-08" db="EMBL/GenBank/DDBJ databases">
        <title>Next Generation Sequencing and Analysis of the Genome of Puccinia sorghi L Schw, the Causal Agent of Maize Common Rust.</title>
        <authorList>
            <person name="Rochi L."/>
            <person name="Burguener G."/>
            <person name="Darino M."/>
            <person name="Turjanski A."/>
            <person name="Kreff E."/>
            <person name="Dieguez M.J."/>
            <person name="Sacco F."/>
        </authorList>
    </citation>
    <scope>NUCLEOTIDE SEQUENCE [LARGE SCALE GENOMIC DNA]</scope>
    <source>
        <strain evidence="1 2">RO10H11247</strain>
    </source>
</reference>
<evidence type="ECO:0000313" key="1">
    <source>
        <dbReference type="EMBL" id="KNZ46534.1"/>
    </source>
</evidence>
<gene>
    <name evidence="1" type="ORF">VP01_7198g1</name>
</gene>
<dbReference type="VEuPathDB" id="FungiDB:VP01_7198g1"/>
<comment type="caution">
    <text evidence="1">The sequence shown here is derived from an EMBL/GenBank/DDBJ whole genome shotgun (WGS) entry which is preliminary data.</text>
</comment>
<dbReference type="PANTHER" id="PTHR34863:SF1">
    <property type="entry name" value="OTU DOMAIN-CONTAINING PROTEIN"/>
    <property type="match status" value="1"/>
</dbReference>
<proteinExistence type="predicted"/>
<dbReference type="STRING" id="27349.A0A0L6UD96"/>